<name>A0A150GYA2_GONPE</name>
<dbReference type="Pfam" id="PF04677">
    <property type="entry name" value="CwfJ_C_1"/>
    <property type="match status" value="1"/>
</dbReference>
<sequence>MSAVKVLFAGAVEGDLPGVFKKVEGVNKKNGPFGALFCVGQFFGQGADGDDPSDALVAYVTGQGSIPVPTYFIGGFGSGSAAILTALPAAKAPLKYLGRSGVTCINGLNVAFLDGVYNHAVFTGKGQMPPEAAAAAGGPSCPFYGPDDVALLKAQLKALEGEVDVLLTCEWPRGLTTGLQGALPEGYRPGTSGSNVVADLVALARPRYHIAGGEALHYARPPFSHRDLGAGIRVTRFVGLAPLGHPSKAKSLHALGLVPAAALEPEALTAAPEGCTPSPFELRQAKREQDEMNAGGDFNRWQQPGGAAKKQRREAAAAPQAIAGKPDVPRDPWKTVVVKNVPWAAGEEDIAAFFSQAGKVVNVWRGTNARDGRVQHFTHVQFEEREGAERAMAALHLSDFNGRQVTVEPATAGTAGTGRGAAGSGEGGAGKPVDGCWFCLGSVSADTELVASVGEEMYLALDKGAITPEHVLLVPIDHHPASVGLSPNCFAELERYLAALRALYASMGRELVAFERHLSLRNKGGNHCHVNVLAVTPAAGARAAGAFRAAASAVGYQLELLPPPGRAGAGSEGDTEELQRRLAQAVGGTDSEYFMAILPDGSRLVRPLMRGERWPMALGREVLAELAGAPERASWKQCSSAPDEERRRVERFKELFKPFDPMQ</sequence>
<dbReference type="Gene3D" id="3.30.70.330">
    <property type="match status" value="1"/>
</dbReference>
<dbReference type="InterPro" id="IPR036265">
    <property type="entry name" value="HIT-like_sf"/>
</dbReference>
<dbReference type="PANTHER" id="PTHR12072:SF4">
    <property type="entry name" value="CWF19-LIKE PROTEIN 1"/>
    <property type="match status" value="1"/>
</dbReference>
<dbReference type="GO" id="GO:0061632">
    <property type="term" value="F:RNA lariat debranching enzyme activator activity"/>
    <property type="evidence" value="ECO:0007669"/>
    <property type="project" value="TreeGrafter"/>
</dbReference>
<dbReference type="OrthoDB" id="444325at2759"/>
<keyword evidence="5" id="KW-1185">Reference proteome</keyword>
<dbReference type="STRING" id="33097.A0A150GYA2"/>
<accession>A0A150GYA2</accession>
<evidence type="ECO:0000256" key="2">
    <source>
        <dbReference type="SAM" id="MobiDB-lite"/>
    </source>
</evidence>
<dbReference type="CDD" id="cd07380">
    <property type="entry name" value="MPP_CWF19_N"/>
    <property type="match status" value="1"/>
</dbReference>
<dbReference type="GO" id="GO:0071014">
    <property type="term" value="C:post-mRNA release spliceosomal complex"/>
    <property type="evidence" value="ECO:0007669"/>
    <property type="project" value="TreeGrafter"/>
</dbReference>
<dbReference type="GO" id="GO:0003723">
    <property type="term" value="F:RNA binding"/>
    <property type="evidence" value="ECO:0007669"/>
    <property type="project" value="UniProtKB-UniRule"/>
</dbReference>
<organism evidence="4 5">
    <name type="scientific">Gonium pectorale</name>
    <name type="common">Green alga</name>
    <dbReference type="NCBI Taxonomy" id="33097"/>
    <lineage>
        <taxon>Eukaryota</taxon>
        <taxon>Viridiplantae</taxon>
        <taxon>Chlorophyta</taxon>
        <taxon>core chlorophytes</taxon>
        <taxon>Chlorophyceae</taxon>
        <taxon>CS clade</taxon>
        <taxon>Chlamydomonadales</taxon>
        <taxon>Volvocaceae</taxon>
        <taxon>Gonium</taxon>
    </lineage>
</organism>
<proteinExistence type="predicted"/>
<reference evidence="5" key="1">
    <citation type="journal article" date="2016" name="Nat. Commun.">
        <title>The Gonium pectorale genome demonstrates co-option of cell cycle regulation during the evolution of multicellularity.</title>
        <authorList>
            <person name="Hanschen E.R."/>
            <person name="Marriage T.N."/>
            <person name="Ferris P.J."/>
            <person name="Hamaji T."/>
            <person name="Toyoda A."/>
            <person name="Fujiyama A."/>
            <person name="Neme R."/>
            <person name="Noguchi H."/>
            <person name="Minakuchi Y."/>
            <person name="Suzuki M."/>
            <person name="Kawai-Toyooka H."/>
            <person name="Smith D.R."/>
            <person name="Sparks H."/>
            <person name="Anderson J."/>
            <person name="Bakaric R."/>
            <person name="Luria V."/>
            <person name="Karger A."/>
            <person name="Kirschner M.W."/>
            <person name="Durand P.M."/>
            <person name="Michod R.E."/>
            <person name="Nozaki H."/>
            <person name="Olson B.J."/>
        </authorList>
    </citation>
    <scope>NUCLEOTIDE SEQUENCE [LARGE SCALE GENOMIC DNA]</scope>
    <source>
        <strain evidence="5">NIES-2863</strain>
    </source>
</reference>
<evidence type="ECO:0000259" key="3">
    <source>
        <dbReference type="PROSITE" id="PS50102"/>
    </source>
</evidence>
<protein>
    <recommendedName>
        <fullName evidence="3">RRM domain-containing protein</fullName>
    </recommendedName>
</protein>
<comment type="caution">
    <text evidence="4">The sequence shown here is derived from an EMBL/GenBank/DDBJ whole genome shotgun (WGS) entry which is preliminary data.</text>
</comment>
<dbReference type="InterPro" id="IPR012677">
    <property type="entry name" value="Nucleotide-bd_a/b_plait_sf"/>
</dbReference>
<feature type="region of interest" description="Disordered" evidence="2">
    <location>
        <begin position="294"/>
        <end position="328"/>
    </location>
</feature>
<dbReference type="InterPro" id="IPR006767">
    <property type="entry name" value="Cwf19-like_C_dom-2"/>
</dbReference>
<dbReference type="PANTHER" id="PTHR12072">
    <property type="entry name" value="CWF19, CELL CYCLE CONTROL PROTEIN"/>
    <property type="match status" value="1"/>
</dbReference>
<evidence type="ECO:0000313" key="5">
    <source>
        <dbReference type="Proteomes" id="UP000075714"/>
    </source>
</evidence>
<feature type="compositionally biased region" description="Low complexity" evidence="2">
    <location>
        <begin position="316"/>
        <end position="326"/>
    </location>
</feature>
<dbReference type="AlphaFoldDB" id="A0A150GYA2"/>
<dbReference type="PROSITE" id="PS50102">
    <property type="entry name" value="RRM"/>
    <property type="match status" value="1"/>
</dbReference>
<dbReference type="Pfam" id="PF00076">
    <property type="entry name" value="RRM_1"/>
    <property type="match status" value="1"/>
</dbReference>
<gene>
    <name evidence="4" type="ORF">GPECTOR_4g844</name>
</gene>
<dbReference type="SUPFAM" id="SSF54197">
    <property type="entry name" value="HIT-like"/>
    <property type="match status" value="1"/>
</dbReference>
<evidence type="ECO:0000313" key="4">
    <source>
        <dbReference type="EMBL" id="KXZ54774.1"/>
    </source>
</evidence>
<evidence type="ECO:0000256" key="1">
    <source>
        <dbReference type="PROSITE-ProRule" id="PRU00176"/>
    </source>
</evidence>
<dbReference type="SMART" id="SM00360">
    <property type="entry name" value="RRM"/>
    <property type="match status" value="1"/>
</dbReference>
<dbReference type="InterPro" id="IPR040194">
    <property type="entry name" value="Cwf19-like"/>
</dbReference>
<dbReference type="Proteomes" id="UP000075714">
    <property type="component" value="Unassembled WGS sequence"/>
</dbReference>
<dbReference type="InterPro" id="IPR035979">
    <property type="entry name" value="RBD_domain_sf"/>
</dbReference>
<dbReference type="GO" id="GO:0000398">
    <property type="term" value="P:mRNA splicing, via spliceosome"/>
    <property type="evidence" value="ECO:0007669"/>
    <property type="project" value="TreeGrafter"/>
</dbReference>
<dbReference type="EMBL" id="LSYV01000005">
    <property type="protein sequence ID" value="KXZ54774.1"/>
    <property type="molecule type" value="Genomic_DNA"/>
</dbReference>
<keyword evidence="1" id="KW-0694">RNA-binding</keyword>
<dbReference type="Pfam" id="PF04676">
    <property type="entry name" value="CwfJ_C_2"/>
    <property type="match status" value="1"/>
</dbReference>
<dbReference type="InterPro" id="IPR000504">
    <property type="entry name" value="RRM_dom"/>
</dbReference>
<feature type="domain" description="RRM" evidence="3">
    <location>
        <begin position="334"/>
        <end position="412"/>
    </location>
</feature>
<dbReference type="SUPFAM" id="SSF54928">
    <property type="entry name" value="RNA-binding domain, RBD"/>
    <property type="match status" value="1"/>
</dbReference>
<dbReference type="InterPro" id="IPR006768">
    <property type="entry name" value="Cwf19-like_C_dom-1"/>
</dbReference>